<dbReference type="Proteomes" id="UP000245802">
    <property type="component" value="Chromosome"/>
</dbReference>
<evidence type="ECO:0000256" key="1">
    <source>
        <dbReference type="SAM" id="MobiDB-lite"/>
    </source>
</evidence>
<dbReference type="PANTHER" id="PTHR35889:SF3">
    <property type="entry name" value="F-BOX DOMAIN-CONTAINING PROTEIN"/>
    <property type="match status" value="1"/>
</dbReference>
<accession>A0A2Z3H4R0</accession>
<keyword evidence="7" id="KW-1185">Reference proteome</keyword>
<protein>
    <submittedName>
        <fullName evidence="6">DUF1553 domain-containing protein</fullName>
    </submittedName>
</protein>
<reference evidence="6 7" key="1">
    <citation type="submission" date="2018-01" db="EMBL/GenBank/DDBJ databases">
        <title>G. obscuriglobus.</title>
        <authorList>
            <person name="Franke J."/>
            <person name="Blomberg W."/>
            <person name="Selmecki A."/>
        </authorList>
    </citation>
    <scope>NUCLEOTIDE SEQUENCE [LARGE SCALE GENOMIC DNA]</scope>
    <source>
        <strain evidence="6 7">DSM 5831</strain>
    </source>
</reference>
<evidence type="ECO:0000256" key="2">
    <source>
        <dbReference type="SAM" id="SignalP"/>
    </source>
</evidence>
<dbReference type="PANTHER" id="PTHR35889">
    <property type="entry name" value="CYCLOINULO-OLIGOSACCHARIDE FRUCTANOTRANSFERASE-RELATED"/>
    <property type="match status" value="1"/>
</dbReference>
<evidence type="ECO:0000313" key="7">
    <source>
        <dbReference type="Proteomes" id="UP000245802"/>
    </source>
</evidence>
<feature type="domain" description="DUF1553" evidence="4">
    <location>
        <begin position="526"/>
        <end position="781"/>
    </location>
</feature>
<feature type="domain" description="DUF1549" evidence="3">
    <location>
        <begin position="143"/>
        <end position="348"/>
    </location>
</feature>
<dbReference type="Pfam" id="PF07587">
    <property type="entry name" value="PSD1"/>
    <property type="match status" value="1"/>
</dbReference>
<feature type="chain" id="PRO_5016354373" evidence="2">
    <location>
        <begin position="19"/>
        <end position="837"/>
    </location>
</feature>
<evidence type="ECO:0000313" key="6">
    <source>
        <dbReference type="EMBL" id="AWM40993.1"/>
    </source>
</evidence>
<keyword evidence="2" id="KW-0732">Signal</keyword>
<sequence length="837" mass="92503">MRPLLLLACALCPATARAAPEPPVDFARDVRPILSNQCFQCHGPDEKTRKANLRLDVREAALKAGAFVPGKPDASEIITRICTTEDELRMPPAKLKKPPLTGRQIATLKRWIAEGAKYSGHWAFAQLTRPAVPDVGPAARNVIDKFILARLAAEQVAPAKEADRVTLIRRLSFDLTGLPPAPEEVRAFVNDEAPDAYEKLVDKLLASPHFGERMAVWWLDLVRYADSIGYHSDNPMNVSPYRDYVIRSFNENKPFNQFTVEQLAGDLLPNATLQQKVASAYNRLLQTTEEGGAQAKEYIAKYSADRVRNYGQVWLGGTLMCAECHNHKFDPYTQADFYSVAAFFADIQEPAVGGRGPGTPIMTAEQESELNRLVRNVRIASAKLEAAAKAFAADDDAFADVEKWPNPATVKKEPARVVVSADVRAILAKSPDKRSSAEVGRLAVFARDNAPDFKADRDALDGATAARAAFDKTIPRVLMTQSGPPRTVRVLPRGNWLDDSGPEVKPNTPAFLPPLPPLPAGRARYTRLDLARWTVSPENPLTARATANRLWRVFFGYGLARSLEETGVQGELPTHPELLDWLATEFAAKWDVKGLARLMVLSSTYRQSSAETPAVRERDPMNKLFARQTRQRLDAEFIRDTALRVSGLLNPQVGGASVKPYQPAGYWAALNFPAREWQKDAGDKVYRRGMYTHWQRSFPHPAMVAFDAPSREECTCDRPKSNIPQQALVLLNDPEFVEAANAFAAKTLREGGAGDGARTAWAFERATGRVPKPEEVQVLTGVLNKHRRQFAAKPDEAKKLLAVGDAAPPKDAKPEELAAWVSVCRVVLNLHETITRP</sequence>
<name>A0A2Z3H4R0_9BACT</name>
<dbReference type="RefSeq" id="WP_010043640.1">
    <property type="nucleotide sequence ID" value="NZ_CP025958.1"/>
</dbReference>
<evidence type="ECO:0000259" key="5">
    <source>
        <dbReference type="Pfam" id="PF07635"/>
    </source>
</evidence>
<dbReference type="OrthoDB" id="127107at2"/>
<proteinExistence type="predicted"/>
<evidence type="ECO:0000259" key="3">
    <source>
        <dbReference type="Pfam" id="PF07583"/>
    </source>
</evidence>
<gene>
    <name evidence="6" type="ORF">C1280_31100</name>
</gene>
<feature type="signal peptide" evidence="2">
    <location>
        <begin position="1"/>
        <end position="18"/>
    </location>
</feature>
<dbReference type="InterPro" id="IPR011429">
    <property type="entry name" value="Cyt_c_Planctomycete-type"/>
</dbReference>
<feature type="domain" description="Cytochrome C Planctomycete-type" evidence="5">
    <location>
        <begin position="38"/>
        <end position="93"/>
    </location>
</feature>
<dbReference type="InterPro" id="IPR011444">
    <property type="entry name" value="DUF1549"/>
</dbReference>
<dbReference type="Pfam" id="PF07583">
    <property type="entry name" value="PSCyt2"/>
    <property type="match status" value="1"/>
</dbReference>
<dbReference type="InterPro" id="IPR022655">
    <property type="entry name" value="DUF1553"/>
</dbReference>
<dbReference type="KEGG" id="gog:C1280_31100"/>
<organism evidence="6 7">
    <name type="scientific">Gemmata obscuriglobus</name>
    <dbReference type="NCBI Taxonomy" id="114"/>
    <lineage>
        <taxon>Bacteria</taxon>
        <taxon>Pseudomonadati</taxon>
        <taxon>Planctomycetota</taxon>
        <taxon>Planctomycetia</taxon>
        <taxon>Gemmatales</taxon>
        <taxon>Gemmataceae</taxon>
        <taxon>Gemmata</taxon>
    </lineage>
</organism>
<dbReference type="Pfam" id="PF07635">
    <property type="entry name" value="PSCyt1"/>
    <property type="match status" value="1"/>
</dbReference>
<evidence type="ECO:0000259" key="4">
    <source>
        <dbReference type="Pfam" id="PF07587"/>
    </source>
</evidence>
<feature type="region of interest" description="Disordered" evidence="1">
    <location>
        <begin position="489"/>
        <end position="515"/>
    </location>
</feature>
<dbReference type="AlphaFoldDB" id="A0A2Z3H4R0"/>
<dbReference type="EMBL" id="CP025958">
    <property type="protein sequence ID" value="AWM40993.1"/>
    <property type="molecule type" value="Genomic_DNA"/>
</dbReference>